<proteinExistence type="predicted"/>
<dbReference type="InterPro" id="IPR053931">
    <property type="entry name" value="RapZ_C"/>
</dbReference>
<sequence length="225" mass="24692">MSDRIENIDDDVAIDSATEHRASGNSGSFRLSIISFGHANGPLKPPGSEAVEQLIFSVRGVENPPAKLRKTHTGISSRLRKEIFGNQAARTKLDGMLQAVEAKMTEFDKARVRADDTMEASSAPLPAGSTLLIGIMCEQGKHRSVAFAEELARMITPNDGWTVSVEHRDLGLLLPDAEHQDPDERSADTKALRKTKKQREQERKKGRSLAGKIFEDDTLGGEEME</sequence>
<feature type="compositionally biased region" description="Acidic residues" evidence="1">
    <location>
        <begin position="216"/>
        <end position="225"/>
    </location>
</feature>
<feature type="region of interest" description="Disordered" evidence="1">
    <location>
        <begin position="176"/>
        <end position="225"/>
    </location>
</feature>
<evidence type="ECO:0000256" key="1">
    <source>
        <dbReference type="SAM" id="MobiDB-lite"/>
    </source>
</evidence>
<dbReference type="EMBL" id="KN846960">
    <property type="protein sequence ID" value="KIW65053.1"/>
    <property type="molecule type" value="Genomic_DNA"/>
</dbReference>
<keyword evidence="4" id="KW-1185">Reference proteome</keyword>
<reference evidence="3 4" key="1">
    <citation type="submission" date="2015-01" db="EMBL/GenBank/DDBJ databases">
        <title>The Genome Sequence of Capronia semiimmersa CBS27337.</title>
        <authorList>
            <consortium name="The Broad Institute Genomics Platform"/>
            <person name="Cuomo C."/>
            <person name="de Hoog S."/>
            <person name="Gorbushina A."/>
            <person name="Stielow B."/>
            <person name="Teixiera M."/>
            <person name="Abouelleil A."/>
            <person name="Chapman S.B."/>
            <person name="Priest M."/>
            <person name="Young S.K."/>
            <person name="Wortman J."/>
            <person name="Nusbaum C."/>
            <person name="Birren B."/>
        </authorList>
    </citation>
    <scope>NUCLEOTIDE SEQUENCE [LARGE SCALE GENOMIC DNA]</scope>
    <source>
        <strain evidence="3 4">CBS 27337</strain>
    </source>
</reference>
<dbReference type="Proteomes" id="UP000054266">
    <property type="component" value="Unassembled WGS sequence"/>
</dbReference>
<dbReference type="AlphaFoldDB" id="A0A0D2FAP5"/>
<dbReference type="Pfam" id="PF22740">
    <property type="entry name" value="PapZ_C"/>
    <property type="match status" value="1"/>
</dbReference>
<organism evidence="3 4">
    <name type="scientific">Phialophora macrospora</name>
    <dbReference type="NCBI Taxonomy" id="1851006"/>
    <lineage>
        <taxon>Eukaryota</taxon>
        <taxon>Fungi</taxon>
        <taxon>Dikarya</taxon>
        <taxon>Ascomycota</taxon>
        <taxon>Pezizomycotina</taxon>
        <taxon>Eurotiomycetes</taxon>
        <taxon>Chaetothyriomycetidae</taxon>
        <taxon>Chaetothyriales</taxon>
        <taxon>Herpotrichiellaceae</taxon>
        <taxon>Phialophora</taxon>
    </lineage>
</organism>
<accession>A0A0D2FAP5</accession>
<evidence type="ECO:0000259" key="2">
    <source>
        <dbReference type="Pfam" id="PF22740"/>
    </source>
</evidence>
<feature type="compositionally biased region" description="Basic and acidic residues" evidence="1">
    <location>
        <begin position="176"/>
        <end position="191"/>
    </location>
</feature>
<feature type="domain" description="RapZ C-terminal" evidence="2">
    <location>
        <begin position="30"/>
        <end position="170"/>
    </location>
</feature>
<protein>
    <recommendedName>
        <fullName evidence="2">RapZ C-terminal domain-containing protein</fullName>
    </recommendedName>
</protein>
<evidence type="ECO:0000313" key="3">
    <source>
        <dbReference type="EMBL" id="KIW65053.1"/>
    </source>
</evidence>
<evidence type="ECO:0000313" key="4">
    <source>
        <dbReference type="Proteomes" id="UP000054266"/>
    </source>
</evidence>
<dbReference type="STRING" id="5601.A0A0D2FAP5"/>
<name>A0A0D2FAP5_9EURO</name>
<dbReference type="HOGENOM" id="CLU_086723_1_0_1"/>
<gene>
    <name evidence="3" type="ORF">PV04_07340</name>
</gene>